<dbReference type="InterPro" id="IPR002220">
    <property type="entry name" value="DapA-like"/>
</dbReference>
<keyword evidence="2 4" id="KW-0456">Lyase</keyword>
<evidence type="ECO:0000256" key="1">
    <source>
        <dbReference type="ARBA" id="ARBA00007592"/>
    </source>
</evidence>
<dbReference type="Gene3D" id="3.20.20.70">
    <property type="entry name" value="Aldolase class I"/>
    <property type="match status" value="1"/>
</dbReference>
<dbReference type="Proteomes" id="UP000195913">
    <property type="component" value="Unassembled WGS sequence"/>
</dbReference>
<feature type="active site" description="Proton donor/acceptor" evidence="5">
    <location>
        <position position="140"/>
    </location>
</feature>
<evidence type="ECO:0000256" key="3">
    <source>
        <dbReference type="ARBA" id="ARBA00023270"/>
    </source>
</evidence>
<dbReference type="InterPro" id="IPR013785">
    <property type="entry name" value="Aldolase_TIM"/>
</dbReference>
<dbReference type="Pfam" id="PF00701">
    <property type="entry name" value="DHDPS"/>
    <property type="match status" value="1"/>
</dbReference>
<dbReference type="PANTHER" id="PTHR12128:SF66">
    <property type="entry name" value="4-HYDROXY-2-OXOGLUTARATE ALDOLASE, MITOCHONDRIAL"/>
    <property type="match status" value="1"/>
</dbReference>
<dbReference type="SUPFAM" id="SSF51569">
    <property type="entry name" value="Aldolase"/>
    <property type="match status" value="1"/>
</dbReference>
<keyword evidence="7" id="KW-1185">Reference proteome</keyword>
<dbReference type="PRINTS" id="PR00146">
    <property type="entry name" value="DHPICSNTHASE"/>
</dbReference>
<evidence type="ECO:0000256" key="2">
    <source>
        <dbReference type="ARBA" id="ARBA00023239"/>
    </source>
</evidence>
<dbReference type="PROSITE" id="PS00666">
    <property type="entry name" value="DHDPS_2"/>
    <property type="match status" value="1"/>
</dbReference>
<reference evidence="6 7" key="1">
    <citation type="submission" date="2017-02" db="EMBL/GenBank/DDBJ databases">
        <authorList>
            <person name="Peterson S.W."/>
        </authorList>
    </citation>
    <scope>NUCLEOTIDE SEQUENCE [LARGE SCALE GENOMIC DNA]</scope>
    <source>
        <strain evidence="6 7">B Ar 00.02</strain>
    </source>
</reference>
<dbReference type="AlphaFoldDB" id="A0A1R4EP87"/>
<proteinExistence type="inferred from homology"/>
<name>A0A1R4EP87_9MICC</name>
<dbReference type="EMBL" id="FUHW01000001">
    <property type="protein sequence ID" value="SJM45425.1"/>
    <property type="molecule type" value="Genomic_DNA"/>
</dbReference>
<feature type="active site" description="Schiff-base intermediate with substrate" evidence="5">
    <location>
        <position position="168"/>
    </location>
</feature>
<dbReference type="EC" id="4.3.3.7" evidence="6"/>
<dbReference type="PANTHER" id="PTHR12128">
    <property type="entry name" value="DIHYDRODIPICOLINATE SYNTHASE"/>
    <property type="match status" value="1"/>
</dbReference>
<gene>
    <name evidence="6" type="ORF">FM101_00010</name>
</gene>
<dbReference type="SMART" id="SM01130">
    <property type="entry name" value="DHDPS"/>
    <property type="match status" value="1"/>
</dbReference>
<evidence type="ECO:0000313" key="7">
    <source>
        <dbReference type="Proteomes" id="UP000195913"/>
    </source>
</evidence>
<dbReference type="PIRSF" id="PIRSF001365">
    <property type="entry name" value="DHDPS"/>
    <property type="match status" value="1"/>
</dbReference>
<protein>
    <submittedName>
        <fullName evidence="6">4-hydroxy-tetrahydrodipicolinate synthase</fullName>
        <ecNumber evidence="6">4.3.3.7</ecNumber>
    </submittedName>
</protein>
<dbReference type="GO" id="GO:0044281">
    <property type="term" value="P:small molecule metabolic process"/>
    <property type="evidence" value="ECO:0007669"/>
    <property type="project" value="UniProtKB-ARBA"/>
</dbReference>
<dbReference type="CDD" id="cd00408">
    <property type="entry name" value="DHDPS-like"/>
    <property type="match status" value="1"/>
</dbReference>
<dbReference type="InterPro" id="IPR020625">
    <property type="entry name" value="Schiff_base-form_aldolases_AS"/>
</dbReference>
<evidence type="ECO:0000256" key="4">
    <source>
        <dbReference type="PIRNR" id="PIRNR001365"/>
    </source>
</evidence>
<keyword evidence="3" id="KW-0704">Schiff base</keyword>
<evidence type="ECO:0000313" key="6">
    <source>
        <dbReference type="EMBL" id="SJM45425.1"/>
    </source>
</evidence>
<sequence>MAMSAFHGLVAYPVTPFDDSGAVDHPALRRHLSTLAVSGVDSIAVLGSSGSFAYLDTAERAAVITTAVETVREVNPALPVHAGVSAVATSELMHHVEAAVAAGVDGLLLSTVSYVPLNEDEVATQCRLVAAASELPICLYSNPATTNFSFSLDLIAELATEPTIVAIKETAADMETFIERHEALASRVHSGFSHGMSGDALIAEAGFAADAWHSGPASVLPAHFVALRAALVGGDIAEANRLREELTPLMREFNALRKLSNLHALARAAGIDSGEPRRPLLPLPGSSQRDLARLLGDLSEPL</sequence>
<accession>A0A1R4EP87</accession>
<organism evidence="6 7">
    <name type="scientific">Arthrobacter rhombi</name>
    <dbReference type="NCBI Taxonomy" id="71253"/>
    <lineage>
        <taxon>Bacteria</taxon>
        <taxon>Bacillati</taxon>
        <taxon>Actinomycetota</taxon>
        <taxon>Actinomycetes</taxon>
        <taxon>Micrococcales</taxon>
        <taxon>Micrococcaceae</taxon>
        <taxon>Arthrobacter</taxon>
    </lineage>
</organism>
<comment type="similarity">
    <text evidence="1 4">Belongs to the DapA family.</text>
</comment>
<dbReference type="GO" id="GO:0008840">
    <property type="term" value="F:4-hydroxy-tetrahydrodipicolinate synthase activity"/>
    <property type="evidence" value="ECO:0007669"/>
    <property type="project" value="UniProtKB-EC"/>
</dbReference>
<evidence type="ECO:0000256" key="5">
    <source>
        <dbReference type="PIRSR" id="PIRSR001365-1"/>
    </source>
</evidence>